<sequence>MGTVGKCSVCQRGPFRLNHLYHHLRRVHSWNEEQIDEERAKYRQKRCFGVYQFQCDLCQNVYLTHRSWQRHRELFHFTGKAIEPPYVVCSGCQQKFENNSALAKHWNVEHTEQECAPGPSTAACPPIMIGE</sequence>
<evidence type="ECO:0000256" key="1">
    <source>
        <dbReference type="PROSITE-ProRule" id="PRU00042"/>
    </source>
</evidence>
<dbReference type="Gene3D" id="3.30.160.60">
    <property type="entry name" value="Classic Zinc Finger"/>
    <property type="match status" value="1"/>
</dbReference>
<dbReference type="PROSITE" id="PS50157">
    <property type="entry name" value="ZINC_FINGER_C2H2_2"/>
    <property type="match status" value="1"/>
</dbReference>
<dbReference type="AlphaFoldDB" id="W2TWY5"/>
<dbReference type="Pfam" id="PF00096">
    <property type="entry name" value="zf-C2H2"/>
    <property type="match status" value="1"/>
</dbReference>
<name>W2TWY5_NECAM</name>
<dbReference type="OrthoDB" id="6077919at2759"/>
<keyword evidence="1" id="KW-0479">Metal-binding</keyword>
<organism evidence="3 4">
    <name type="scientific">Necator americanus</name>
    <name type="common">Human hookworm</name>
    <dbReference type="NCBI Taxonomy" id="51031"/>
    <lineage>
        <taxon>Eukaryota</taxon>
        <taxon>Metazoa</taxon>
        <taxon>Ecdysozoa</taxon>
        <taxon>Nematoda</taxon>
        <taxon>Chromadorea</taxon>
        <taxon>Rhabditida</taxon>
        <taxon>Rhabditina</taxon>
        <taxon>Rhabditomorpha</taxon>
        <taxon>Strongyloidea</taxon>
        <taxon>Ancylostomatidae</taxon>
        <taxon>Bunostominae</taxon>
        <taxon>Necator</taxon>
    </lineage>
</organism>
<evidence type="ECO:0000313" key="3">
    <source>
        <dbReference type="EMBL" id="ETN86323.1"/>
    </source>
</evidence>
<dbReference type="EMBL" id="KI657578">
    <property type="protein sequence ID" value="ETN86323.1"/>
    <property type="molecule type" value="Genomic_DNA"/>
</dbReference>
<evidence type="ECO:0000259" key="2">
    <source>
        <dbReference type="PROSITE" id="PS50157"/>
    </source>
</evidence>
<keyword evidence="1" id="KW-0862">Zinc</keyword>
<dbReference type="Proteomes" id="UP000053676">
    <property type="component" value="Unassembled WGS sequence"/>
</dbReference>
<gene>
    <name evidence="3" type="ORF">NECAME_19549</name>
</gene>
<reference evidence="4" key="1">
    <citation type="journal article" date="2014" name="Nat. Genet.">
        <title>Genome of the human hookworm Necator americanus.</title>
        <authorList>
            <person name="Tang Y.T."/>
            <person name="Gao X."/>
            <person name="Rosa B.A."/>
            <person name="Abubucker S."/>
            <person name="Hallsworth-Pepin K."/>
            <person name="Martin J."/>
            <person name="Tyagi R."/>
            <person name="Heizer E."/>
            <person name="Zhang X."/>
            <person name="Bhonagiri-Palsikar V."/>
            <person name="Minx P."/>
            <person name="Warren W.C."/>
            <person name="Wang Q."/>
            <person name="Zhan B."/>
            <person name="Hotez P.J."/>
            <person name="Sternberg P.W."/>
            <person name="Dougall A."/>
            <person name="Gaze S.T."/>
            <person name="Mulvenna J."/>
            <person name="Sotillo J."/>
            <person name="Ranganathan S."/>
            <person name="Rabelo E.M."/>
            <person name="Wilson R.K."/>
            <person name="Felgner P.L."/>
            <person name="Bethony J."/>
            <person name="Hawdon J.M."/>
            <person name="Gasser R.B."/>
            <person name="Loukas A."/>
            <person name="Mitreva M."/>
        </authorList>
    </citation>
    <scope>NUCLEOTIDE SEQUENCE [LARGE SCALE GENOMIC DNA]</scope>
</reference>
<evidence type="ECO:0000313" key="4">
    <source>
        <dbReference type="Proteomes" id="UP000053676"/>
    </source>
</evidence>
<dbReference type="PROSITE" id="PS00028">
    <property type="entry name" value="ZINC_FINGER_C2H2_1"/>
    <property type="match status" value="2"/>
</dbReference>
<proteinExistence type="predicted"/>
<dbReference type="GO" id="GO:0008270">
    <property type="term" value="F:zinc ion binding"/>
    <property type="evidence" value="ECO:0007669"/>
    <property type="project" value="UniProtKB-KW"/>
</dbReference>
<accession>W2TWY5</accession>
<keyword evidence="1" id="KW-0863">Zinc-finger</keyword>
<dbReference type="SMART" id="SM00355">
    <property type="entry name" value="ZnF_C2H2"/>
    <property type="match status" value="3"/>
</dbReference>
<dbReference type="InterPro" id="IPR013087">
    <property type="entry name" value="Znf_C2H2_type"/>
</dbReference>
<feature type="domain" description="C2H2-type" evidence="2">
    <location>
        <begin position="87"/>
        <end position="115"/>
    </location>
</feature>
<protein>
    <submittedName>
        <fullName evidence="3">Zinc finger, C2H2 type</fullName>
    </submittedName>
</protein>
<keyword evidence="4" id="KW-1185">Reference proteome</keyword>
<dbReference type="KEGG" id="nai:NECAME_19549"/>